<evidence type="ECO:0008006" key="4">
    <source>
        <dbReference type="Google" id="ProtNLM"/>
    </source>
</evidence>
<keyword evidence="1" id="KW-0812">Transmembrane</keyword>
<keyword evidence="3" id="KW-1185">Reference proteome</keyword>
<organism evidence="2 3">
    <name type="scientific">Salinithrix halophila</name>
    <dbReference type="NCBI Taxonomy" id="1485204"/>
    <lineage>
        <taxon>Bacteria</taxon>
        <taxon>Bacillati</taxon>
        <taxon>Bacillota</taxon>
        <taxon>Bacilli</taxon>
        <taxon>Bacillales</taxon>
        <taxon>Thermoactinomycetaceae</taxon>
        <taxon>Salinithrix</taxon>
    </lineage>
</organism>
<evidence type="ECO:0000256" key="1">
    <source>
        <dbReference type="SAM" id="Phobius"/>
    </source>
</evidence>
<accession>A0ABV8JGF1</accession>
<reference evidence="3" key="1">
    <citation type="journal article" date="2019" name="Int. J. Syst. Evol. Microbiol.">
        <title>The Global Catalogue of Microorganisms (GCM) 10K type strain sequencing project: providing services to taxonomists for standard genome sequencing and annotation.</title>
        <authorList>
            <consortium name="The Broad Institute Genomics Platform"/>
            <consortium name="The Broad Institute Genome Sequencing Center for Infectious Disease"/>
            <person name="Wu L."/>
            <person name="Ma J."/>
        </authorList>
    </citation>
    <scope>NUCLEOTIDE SEQUENCE [LARGE SCALE GENOMIC DNA]</scope>
    <source>
        <strain evidence="3">IBRC-M 10813</strain>
    </source>
</reference>
<proteinExistence type="predicted"/>
<dbReference type="EMBL" id="JBHSAP010000009">
    <property type="protein sequence ID" value="MFC4076957.1"/>
    <property type="molecule type" value="Genomic_DNA"/>
</dbReference>
<keyword evidence="1" id="KW-0472">Membrane</keyword>
<dbReference type="RefSeq" id="WP_380704360.1">
    <property type="nucleotide sequence ID" value="NZ_JBHSAP010000009.1"/>
</dbReference>
<name>A0ABV8JGF1_9BACL</name>
<evidence type="ECO:0000313" key="3">
    <source>
        <dbReference type="Proteomes" id="UP001595843"/>
    </source>
</evidence>
<gene>
    <name evidence="2" type="ORF">ACFOUO_09040</name>
</gene>
<comment type="caution">
    <text evidence="2">The sequence shown here is derived from an EMBL/GenBank/DDBJ whole genome shotgun (WGS) entry which is preliminary data.</text>
</comment>
<dbReference type="Proteomes" id="UP001595843">
    <property type="component" value="Unassembled WGS sequence"/>
</dbReference>
<keyword evidence="1" id="KW-1133">Transmembrane helix</keyword>
<protein>
    <recommendedName>
        <fullName evidence="4">YtxH-like protein</fullName>
    </recommendedName>
</protein>
<evidence type="ECO:0000313" key="2">
    <source>
        <dbReference type="EMBL" id="MFC4076957.1"/>
    </source>
</evidence>
<sequence length="63" mass="6892">MKGKNWLKKQKRKKETNWLKTTGIAIGGLASAAAGAAAYLRTDNGKKTAKKIRKKGWGSLFQS</sequence>
<feature type="transmembrane region" description="Helical" evidence="1">
    <location>
        <begin position="21"/>
        <end position="40"/>
    </location>
</feature>